<organism evidence="2 3">
    <name type="scientific">Pleurodeles waltl</name>
    <name type="common">Iberian ribbed newt</name>
    <dbReference type="NCBI Taxonomy" id="8319"/>
    <lineage>
        <taxon>Eukaryota</taxon>
        <taxon>Metazoa</taxon>
        <taxon>Chordata</taxon>
        <taxon>Craniata</taxon>
        <taxon>Vertebrata</taxon>
        <taxon>Euteleostomi</taxon>
        <taxon>Amphibia</taxon>
        <taxon>Batrachia</taxon>
        <taxon>Caudata</taxon>
        <taxon>Salamandroidea</taxon>
        <taxon>Salamandridae</taxon>
        <taxon>Pleurodelinae</taxon>
        <taxon>Pleurodeles</taxon>
    </lineage>
</organism>
<sequence>MVEGILHQLQHVPNKNQEEGMLRRTEKAQAYVEDGQDAKKMAKKHEHPEGGGDMCSSRGDVDQAYKDAEQRYKEGLEEKQGTNKIGKLQFRDPAACHVPGRTWLAQARRSKLPTDAASMDDTHETYDVIRSGGKFT</sequence>
<proteinExistence type="predicted"/>
<gene>
    <name evidence="2" type="ORF">NDU88_002838</name>
</gene>
<comment type="caution">
    <text evidence="2">The sequence shown here is derived from an EMBL/GenBank/DDBJ whole genome shotgun (WGS) entry which is preliminary data.</text>
</comment>
<evidence type="ECO:0000256" key="1">
    <source>
        <dbReference type="SAM" id="MobiDB-lite"/>
    </source>
</evidence>
<keyword evidence="3" id="KW-1185">Reference proteome</keyword>
<dbReference type="EMBL" id="JANPWB010000014">
    <property type="protein sequence ID" value="KAJ1097721.1"/>
    <property type="molecule type" value="Genomic_DNA"/>
</dbReference>
<feature type="compositionally biased region" description="Basic and acidic residues" evidence="1">
    <location>
        <begin position="36"/>
        <end position="50"/>
    </location>
</feature>
<feature type="region of interest" description="Disordered" evidence="1">
    <location>
        <begin position="1"/>
        <end position="22"/>
    </location>
</feature>
<evidence type="ECO:0000313" key="2">
    <source>
        <dbReference type="EMBL" id="KAJ1097721.1"/>
    </source>
</evidence>
<dbReference type="AlphaFoldDB" id="A0AAV7M2U1"/>
<feature type="region of interest" description="Disordered" evidence="1">
    <location>
        <begin position="36"/>
        <end position="60"/>
    </location>
</feature>
<evidence type="ECO:0000313" key="3">
    <source>
        <dbReference type="Proteomes" id="UP001066276"/>
    </source>
</evidence>
<protein>
    <submittedName>
        <fullName evidence="2">Uncharacterized protein</fullName>
    </submittedName>
</protein>
<reference evidence="2" key="1">
    <citation type="journal article" date="2022" name="bioRxiv">
        <title>Sequencing and chromosome-scale assembly of the giantPleurodeles waltlgenome.</title>
        <authorList>
            <person name="Brown T."/>
            <person name="Elewa A."/>
            <person name="Iarovenko S."/>
            <person name="Subramanian E."/>
            <person name="Araus A.J."/>
            <person name="Petzold A."/>
            <person name="Susuki M."/>
            <person name="Suzuki K.-i.T."/>
            <person name="Hayashi T."/>
            <person name="Toyoda A."/>
            <person name="Oliveira C."/>
            <person name="Osipova E."/>
            <person name="Leigh N.D."/>
            <person name="Simon A."/>
            <person name="Yun M.H."/>
        </authorList>
    </citation>
    <scope>NUCLEOTIDE SEQUENCE</scope>
    <source>
        <strain evidence="2">20211129_DDA</strain>
        <tissue evidence="2">Liver</tissue>
    </source>
</reference>
<dbReference type="Proteomes" id="UP001066276">
    <property type="component" value="Chromosome 10"/>
</dbReference>
<accession>A0AAV7M2U1</accession>
<name>A0AAV7M2U1_PLEWA</name>